<keyword evidence="11" id="KW-0963">Cytoplasm</keyword>
<dbReference type="Pfam" id="PF05698">
    <property type="entry name" value="Trigger_C"/>
    <property type="match status" value="1"/>
</dbReference>
<dbReference type="HAMAP" id="MF_00303">
    <property type="entry name" value="Trigger_factor_Tig"/>
    <property type="match status" value="1"/>
</dbReference>
<keyword evidence="5 11" id="KW-0132">Cell division</keyword>
<dbReference type="FunFam" id="3.10.50.40:FF:000001">
    <property type="entry name" value="Trigger factor"/>
    <property type="match status" value="1"/>
</dbReference>
<evidence type="ECO:0000256" key="13">
    <source>
        <dbReference type="RuleBase" id="RU003914"/>
    </source>
</evidence>
<comment type="similarity">
    <text evidence="2 11 13">Belongs to the FKBP-type PPIase family. Tig subfamily.</text>
</comment>
<dbReference type="GO" id="GO:0044183">
    <property type="term" value="F:protein folding chaperone"/>
    <property type="evidence" value="ECO:0007669"/>
    <property type="project" value="TreeGrafter"/>
</dbReference>
<evidence type="ECO:0000313" key="17">
    <source>
        <dbReference type="Proteomes" id="UP000319732"/>
    </source>
</evidence>
<dbReference type="GO" id="GO:0043335">
    <property type="term" value="P:protein unfolding"/>
    <property type="evidence" value="ECO:0007669"/>
    <property type="project" value="TreeGrafter"/>
</dbReference>
<gene>
    <name evidence="11" type="primary">tig</name>
    <name evidence="16" type="ORF">FKG94_17220</name>
</gene>
<evidence type="ECO:0000256" key="1">
    <source>
        <dbReference type="ARBA" id="ARBA00000971"/>
    </source>
</evidence>
<sequence length="448" mass="49397">MQVSIETTSGLERRLTVGIPAEQVDSEVKKRLQQAAKTVRLNGFRKGKVPLKVVKQRFGAGVRQEVLGEVINRTFYEAVQKEAVKPAGQPSIEPTQLDEGKDVEFVATFEVYPEVAVSDFAAFEITRLSATVTDTDIDNMVEVLRQQSATWETVERAAQDGDQVTIDFTGTRDGEAFEGGTGENHDLELGSKSMIPGFEEGLIGALAGEEKTLALTFPEDYHAEDLKGAAVEFKVTVHRVAAKELPPLDDEFFAKYGVKEGGEEKFREDVKANMERELNNAAKSKVKNQVMEALLGAHEVELPKSLITSEIETLRNQALQQFGGGANAQNLDLKSLLPDEMFAEQAERRVALGLIVGEVVKAAEISVDAERVRAMVEEIASTYQEPEEVVNYYYNNQELLSGVESAVLEDQVVDHILAAAKVTDEQSTYEEVIKQEPKDRESQGKDAE</sequence>
<comment type="function">
    <text evidence="11">Involved in protein export. Acts as a chaperone by maintaining the newly synthesized protein in an open conformation. Functions as a peptidyl-prolyl cis-trans isomerase.</text>
</comment>
<proteinExistence type="inferred from homology"/>
<evidence type="ECO:0000256" key="10">
    <source>
        <dbReference type="ARBA" id="ARBA00029986"/>
    </source>
</evidence>
<dbReference type="InterPro" id="IPR005215">
    <property type="entry name" value="Trig_fac"/>
</dbReference>
<evidence type="ECO:0000256" key="4">
    <source>
        <dbReference type="ARBA" id="ARBA00016902"/>
    </source>
</evidence>
<dbReference type="InterPro" id="IPR027304">
    <property type="entry name" value="Trigger_fact/SurA_dom_sf"/>
</dbReference>
<dbReference type="GO" id="GO:0043022">
    <property type="term" value="F:ribosome binding"/>
    <property type="evidence" value="ECO:0007669"/>
    <property type="project" value="TreeGrafter"/>
</dbReference>
<reference evidence="16 17" key="1">
    <citation type="submission" date="2019-06" db="EMBL/GenBank/DDBJ databases">
        <title>Whole genome sequence for Cellvibrionaceae sp. R142.</title>
        <authorList>
            <person name="Wang G."/>
        </authorList>
    </citation>
    <scope>NUCLEOTIDE SEQUENCE [LARGE SCALE GENOMIC DNA]</scope>
    <source>
        <strain evidence="16 17">R142</strain>
    </source>
</reference>
<dbReference type="Gene3D" id="1.10.3120.10">
    <property type="entry name" value="Trigger factor, C-terminal domain"/>
    <property type="match status" value="1"/>
</dbReference>
<feature type="domain" description="PPIase FKBP-type" evidence="15">
    <location>
        <begin position="161"/>
        <end position="247"/>
    </location>
</feature>
<evidence type="ECO:0000256" key="9">
    <source>
        <dbReference type="ARBA" id="ARBA00023306"/>
    </source>
</evidence>
<evidence type="ECO:0000256" key="8">
    <source>
        <dbReference type="ARBA" id="ARBA00023235"/>
    </source>
</evidence>
<evidence type="ECO:0000256" key="5">
    <source>
        <dbReference type="ARBA" id="ARBA00022618"/>
    </source>
</evidence>
<dbReference type="SUPFAM" id="SSF54534">
    <property type="entry name" value="FKBP-like"/>
    <property type="match status" value="1"/>
</dbReference>
<dbReference type="Proteomes" id="UP000319732">
    <property type="component" value="Unassembled WGS sequence"/>
</dbReference>
<evidence type="ECO:0000256" key="2">
    <source>
        <dbReference type="ARBA" id="ARBA00005464"/>
    </source>
</evidence>
<dbReference type="GO" id="GO:0005737">
    <property type="term" value="C:cytoplasm"/>
    <property type="evidence" value="ECO:0007669"/>
    <property type="project" value="UniProtKB-SubCell"/>
</dbReference>
<evidence type="ECO:0000313" key="16">
    <source>
        <dbReference type="EMBL" id="TQV73443.1"/>
    </source>
</evidence>
<dbReference type="InterPro" id="IPR036611">
    <property type="entry name" value="Trigger_fac_ribosome-bd_sf"/>
</dbReference>
<dbReference type="PANTHER" id="PTHR30560">
    <property type="entry name" value="TRIGGER FACTOR CHAPERONE AND PEPTIDYL-PROLYL CIS/TRANS ISOMERASE"/>
    <property type="match status" value="1"/>
</dbReference>
<comment type="subcellular location">
    <subcellularLocation>
        <location evidence="11">Cytoplasm</location>
    </subcellularLocation>
    <text evidence="11">About half TF is bound to the ribosome near the polypeptide exit tunnel while the other half is free in the cytoplasm.</text>
</comment>
<keyword evidence="17" id="KW-1185">Reference proteome</keyword>
<keyword evidence="9 11" id="KW-0131">Cell cycle</keyword>
<dbReference type="GO" id="GO:0051301">
    <property type="term" value="P:cell division"/>
    <property type="evidence" value="ECO:0007669"/>
    <property type="project" value="UniProtKB-KW"/>
</dbReference>
<dbReference type="GO" id="GO:0003755">
    <property type="term" value="F:peptidyl-prolyl cis-trans isomerase activity"/>
    <property type="evidence" value="ECO:0007669"/>
    <property type="project" value="UniProtKB-UniRule"/>
</dbReference>
<comment type="caution">
    <text evidence="16">The sequence shown here is derived from an EMBL/GenBank/DDBJ whole genome shotgun (WGS) entry which is preliminary data.</text>
</comment>
<dbReference type="SUPFAM" id="SSF102735">
    <property type="entry name" value="Trigger factor ribosome-binding domain"/>
    <property type="match status" value="1"/>
</dbReference>
<feature type="region of interest" description="Disordered" evidence="14">
    <location>
        <begin position="428"/>
        <end position="448"/>
    </location>
</feature>
<dbReference type="Pfam" id="PF00254">
    <property type="entry name" value="FKBP_C"/>
    <property type="match status" value="1"/>
</dbReference>
<dbReference type="Gene3D" id="3.10.50.40">
    <property type="match status" value="1"/>
</dbReference>
<name>A0A545T899_9GAMM</name>
<dbReference type="OrthoDB" id="9767721at2"/>
<dbReference type="InterPro" id="IPR008881">
    <property type="entry name" value="Trigger_fac_ribosome-bd_bac"/>
</dbReference>
<dbReference type="Gene3D" id="3.30.70.1050">
    <property type="entry name" value="Trigger factor ribosome-binding domain"/>
    <property type="match status" value="1"/>
</dbReference>
<dbReference type="PROSITE" id="PS50059">
    <property type="entry name" value="FKBP_PPIASE"/>
    <property type="match status" value="1"/>
</dbReference>
<evidence type="ECO:0000256" key="3">
    <source>
        <dbReference type="ARBA" id="ARBA00013194"/>
    </source>
</evidence>
<evidence type="ECO:0000256" key="11">
    <source>
        <dbReference type="HAMAP-Rule" id="MF_00303"/>
    </source>
</evidence>
<keyword evidence="6 11" id="KW-0697">Rotamase</keyword>
<dbReference type="InterPro" id="IPR008880">
    <property type="entry name" value="Trigger_fac_C"/>
</dbReference>
<dbReference type="PIRSF" id="PIRSF003095">
    <property type="entry name" value="Trigger_factor"/>
    <property type="match status" value="1"/>
</dbReference>
<dbReference type="InterPro" id="IPR001179">
    <property type="entry name" value="PPIase_FKBP_dom"/>
</dbReference>
<protein>
    <recommendedName>
        <fullName evidence="4 11">Trigger factor</fullName>
        <shortName evidence="11">TF</shortName>
        <ecNumber evidence="3 11">5.2.1.8</ecNumber>
    </recommendedName>
    <alternativeName>
        <fullName evidence="10 11">PPIase</fullName>
    </alternativeName>
</protein>
<organism evidence="16 17">
    <name type="scientific">Exilibacterium tricleocarpae</name>
    <dbReference type="NCBI Taxonomy" id="2591008"/>
    <lineage>
        <taxon>Bacteria</taxon>
        <taxon>Pseudomonadati</taxon>
        <taxon>Pseudomonadota</taxon>
        <taxon>Gammaproteobacteria</taxon>
        <taxon>Cellvibrionales</taxon>
        <taxon>Cellvibrionaceae</taxon>
        <taxon>Exilibacterium</taxon>
    </lineage>
</organism>
<dbReference type="InterPro" id="IPR037041">
    <property type="entry name" value="Trigger_fac_C_sf"/>
</dbReference>
<dbReference type="AlphaFoldDB" id="A0A545T899"/>
<feature type="compositionally biased region" description="Basic and acidic residues" evidence="14">
    <location>
        <begin position="431"/>
        <end position="448"/>
    </location>
</feature>
<dbReference type="EC" id="5.2.1.8" evidence="3 11"/>
<keyword evidence="7 11" id="KW-0143">Chaperone</keyword>
<dbReference type="InterPro" id="IPR046357">
    <property type="entry name" value="PPIase_dom_sf"/>
</dbReference>
<dbReference type="GO" id="GO:0051083">
    <property type="term" value="P:'de novo' cotranslational protein folding"/>
    <property type="evidence" value="ECO:0007669"/>
    <property type="project" value="TreeGrafter"/>
</dbReference>
<dbReference type="EMBL" id="VHSG01000018">
    <property type="protein sequence ID" value="TQV73443.1"/>
    <property type="molecule type" value="Genomic_DNA"/>
</dbReference>
<keyword evidence="8 11" id="KW-0413">Isomerase</keyword>
<evidence type="ECO:0000259" key="15">
    <source>
        <dbReference type="PROSITE" id="PS50059"/>
    </source>
</evidence>
<dbReference type="RefSeq" id="WP_142905572.1">
    <property type="nucleotide sequence ID" value="NZ_ML660097.1"/>
</dbReference>
<evidence type="ECO:0000256" key="7">
    <source>
        <dbReference type="ARBA" id="ARBA00023186"/>
    </source>
</evidence>
<comment type="domain">
    <text evidence="11">Consists of 3 domains; the N-terminus binds the ribosome, the middle domain has PPIase activity, while the C-terminus has intrinsic chaperone activity on its own.</text>
</comment>
<comment type="catalytic activity">
    <reaction evidence="1 11 12">
        <text>[protein]-peptidylproline (omega=180) = [protein]-peptidylproline (omega=0)</text>
        <dbReference type="Rhea" id="RHEA:16237"/>
        <dbReference type="Rhea" id="RHEA-COMP:10747"/>
        <dbReference type="Rhea" id="RHEA-COMP:10748"/>
        <dbReference type="ChEBI" id="CHEBI:83833"/>
        <dbReference type="ChEBI" id="CHEBI:83834"/>
        <dbReference type="EC" id="5.2.1.8"/>
    </reaction>
</comment>
<evidence type="ECO:0000256" key="12">
    <source>
        <dbReference type="PROSITE-ProRule" id="PRU00277"/>
    </source>
</evidence>
<accession>A0A545T899</accession>
<dbReference type="GO" id="GO:0015031">
    <property type="term" value="P:protein transport"/>
    <property type="evidence" value="ECO:0007669"/>
    <property type="project" value="UniProtKB-UniRule"/>
</dbReference>
<dbReference type="Pfam" id="PF05697">
    <property type="entry name" value="Trigger_N"/>
    <property type="match status" value="1"/>
</dbReference>
<evidence type="ECO:0000256" key="14">
    <source>
        <dbReference type="SAM" id="MobiDB-lite"/>
    </source>
</evidence>
<dbReference type="PANTHER" id="PTHR30560:SF3">
    <property type="entry name" value="TRIGGER FACTOR-LIKE PROTEIN TIG, CHLOROPLASTIC"/>
    <property type="match status" value="1"/>
</dbReference>
<dbReference type="NCBIfam" id="TIGR00115">
    <property type="entry name" value="tig"/>
    <property type="match status" value="1"/>
</dbReference>
<evidence type="ECO:0000256" key="6">
    <source>
        <dbReference type="ARBA" id="ARBA00023110"/>
    </source>
</evidence>
<dbReference type="SUPFAM" id="SSF109998">
    <property type="entry name" value="Triger factor/SurA peptide-binding domain-like"/>
    <property type="match status" value="1"/>
</dbReference>